<organism evidence="1">
    <name type="scientific">Siphoviridae sp. ct6d71</name>
    <dbReference type="NCBI Taxonomy" id="2826298"/>
    <lineage>
        <taxon>Viruses</taxon>
        <taxon>Duplodnaviria</taxon>
        <taxon>Heunggongvirae</taxon>
        <taxon>Uroviricota</taxon>
        <taxon>Caudoviricetes</taxon>
    </lineage>
</organism>
<sequence>MLKEEYFVNKDAGTVTCVLWSQRAAAMDYINKHFMQNNLGIYYQTYNLNEKFHMPVKFVGLARCSENDEFNVETGKRIARRRAMELYQKSLWKHISNIYDSMTAAMVEMEDKIFF</sequence>
<protein>
    <submittedName>
        <fullName evidence="1">Uncharacterized protein</fullName>
    </submittedName>
</protein>
<reference evidence="1" key="1">
    <citation type="journal article" date="2021" name="Proc. Natl. Acad. Sci. U.S.A.">
        <title>A Catalog of Tens of Thousands of Viruses from Human Metagenomes Reveals Hidden Associations with Chronic Diseases.</title>
        <authorList>
            <person name="Tisza M.J."/>
            <person name="Buck C.B."/>
        </authorList>
    </citation>
    <scope>NUCLEOTIDE SEQUENCE</scope>
    <source>
        <strain evidence="1">Ct6d71</strain>
    </source>
</reference>
<accession>A0A8S5R349</accession>
<proteinExistence type="predicted"/>
<name>A0A8S5R349_9CAUD</name>
<dbReference type="EMBL" id="BK015797">
    <property type="protein sequence ID" value="DAE25356.1"/>
    <property type="molecule type" value="Genomic_DNA"/>
</dbReference>
<evidence type="ECO:0000313" key="1">
    <source>
        <dbReference type="EMBL" id="DAE25356.1"/>
    </source>
</evidence>